<dbReference type="CDD" id="cd01428">
    <property type="entry name" value="ADK"/>
    <property type="match status" value="1"/>
</dbReference>
<dbReference type="EC" id="2.7.4.3" evidence="5 7"/>
<dbReference type="InterPro" id="IPR027417">
    <property type="entry name" value="P-loop_NTPase"/>
</dbReference>
<feature type="region of interest" description="NMP" evidence="5">
    <location>
        <begin position="40"/>
        <end position="69"/>
    </location>
</feature>
<comment type="subcellular location">
    <subcellularLocation>
        <location evidence="5 7">Cytoplasm</location>
    </subcellularLocation>
</comment>
<keyword evidence="2 5" id="KW-0545">Nucleotide biosynthesis</keyword>
<comment type="caution">
    <text evidence="8">The sequence shown here is derived from an EMBL/GenBank/DDBJ whole genome shotgun (WGS) entry which is preliminary data.</text>
</comment>
<dbReference type="HAMAP" id="MF_00235">
    <property type="entry name" value="Adenylate_kinase_Adk"/>
    <property type="match status" value="1"/>
</dbReference>
<dbReference type="SUPFAM" id="SSF52540">
    <property type="entry name" value="P-loop containing nucleoside triphosphate hydrolases"/>
    <property type="match status" value="1"/>
</dbReference>
<evidence type="ECO:0000256" key="7">
    <source>
        <dbReference type="RuleBase" id="RU003331"/>
    </source>
</evidence>
<comment type="subunit">
    <text evidence="5 7">Monomer.</text>
</comment>
<keyword evidence="5" id="KW-0963">Cytoplasm</keyword>
<feature type="binding site" evidence="5">
    <location>
        <begin position="13"/>
        <end position="18"/>
    </location>
    <ligand>
        <name>ATP</name>
        <dbReference type="ChEBI" id="CHEBI:30616"/>
    </ligand>
</feature>
<feature type="binding site" evidence="5">
    <location>
        <position position="151"/>
    </location>
    <ligand>
        <name>AMP</name>
        <dbReference type="ChEBI" id="CHEBI:456215"/>
    </ligand>
</feature>
<feature type="binding site" evidence="5">
    <location>
        <position position="41"/>
    </location>
    <ligand>
        <name>AMP</name>
        <dbReference type="ChEBI" id="CHEBI:456215"/>
    </ligand>
</feature>
<name>A0A1G2URP4_9BACT</name>
<dbReference type="GO" id="GO:0004017">
    <property type="term" value="F:AMP kinase activity"/>
    <property type="evidence" value="ECO:0007669"/>
    <property type="project" value="UniProtKB-UniRule"/>
</dbReference>
<evidence type="ECO:0000256" key="5">
    <source>
        <dbReference type="HAMAP-Rule" id="MF_00235"/>
    </source>
</evidence>
<dbReference type="GO" id="GO:0005737">
    <property type="term" value="C:cytoplasm"/>
    <property type="evidence" value="ECO:0007669"/>
    <property type="project" value="UniProtKB-SubCell"/>
</dbReference>
<comment type="catalytic activity">
    <reaction evidence="5 7">
        <text>AMP + ATP = 2 ADP</text>
        <dbReference type="Rhea" id="RHEA:12973"/>
        <dbReference type="ChEBI" id="CHEBI:30616"/>
        <dbReference type="ChEBI" id="CHEBI:456215"/>
        <dbReference type="ChEBI" id="CHEBI:456216"/>
        <dbReference type="EC" id="2.7.4.3"/>
    </reaction>
</comment>
<dbReference type="InterPro" id="IPR000850">
    <property type="entry name" value="Adenylat/UMP-CMP_kin"/>
</dbReference>
<dbReference type="Proteomes" id="UP000177276">
    <property type="component" value="Unassembled WGS sequence"/>
</dbReference>
<evidence type="ECO:0000256" key="6">
    <source>
        <dbReference type="RuleBase" id="RU003330"/>
    </source>
</evidence>
<comment type="caution">
    <text evidence="5">Lacks conserved residue(s) required for the propagation of feature annotation.</text>
</comment>
<feature type="binding site" evidence="5">
    <location>
        <begin position="67"/>
        <end position="69"/>
    </location>
    <ligand>
        <name>AMP</name>
        <dbReference type="ChEBI" id="CHEBI:456215"/>
    </ligand>
</feature>
<comment type="similarity">
    <text evidence="5 6">Belongs to the adenylate kinase family.</text>
</comment>
<dbReference type="Pfam" id="PF00406">
    <property type="entry name" value="ADK"/>
    <property type="match status" value="1"/>
</dbReference>
<sequence>MQPQTFIFFGPSGSGKGTQVKLLQEEIKKKDPGGTILYLETGEKFRELIKKESFTAKIAKEIIGKGELIPEFLPIWIWTQYIVENLTGQEHLFFDGSPRKLEEAKVLDSAIKFYNRENPVVVSIEVSDKWATERLKERGREDDNKEDIKERLDWYHKNVIPTMEYFKNNSYYKFISINGEQTIEEAHKEIMKKVGL</sequence>
<protein>
    <recommendedName>
        <fullName evidence="5 7">Adenylate kinase</fullName>
        <shortName evidence="5">AK</shortName>
        <ecNumber evidence="5 7">2.7.4.3</ecNumber>
    </recommendedName>
    <alternativeName>
        <fullName evidence="5">ATP-AMP transphosphorylase</fullName>
    </alternativeName>
    <alternativeName>
        <fullName evidence="5">ATP:AMP phosphotransferase</fullName>
    </alternativeName>
    <alternativeName>
        <fullName evidence="5">Adenylate monophosphate kinase</fullName>
    </alternativeName>
</protein>
<dbReference type="GO" id="GO:0005524">
    <property type="term" value="F:ATP binding"/>
    <property type="evidence" value="ECO:0007669"/>
    <property type="project" value="UniProtKB-UniRule"/>
</dbReference>
<feature type="binding site" evidence="5">
    <location>
        <position position="46"/>
    </location>
    <ligand>
        <name>AMP</name>
        <dbReference type="ChEBI" id="CHEBI:456215"/>
    </ligand>
</feature>
<keyword evidence="1 5" id="KW-0808">Transferase</keyword>
<dbReference type="AlphaFoldDB" id="A0A1G2URP4"/>
<dbReference type="PRINTS" id="PR00094">
    <property type="entry name" value="ADENYLTKNASE"/>
</dbReference>
<reference evidence="8 9" key="1">
    <citation type="journal article" date="2016" name="Nat. Commun.">
        <title>Thousands of microbial genomes shed light on interconnected biogeochemical processes in an aquifer system.</title>
        <authorList>
            <person name="Anantharaman K."/>
            <person name="Brown C.T."/>
            <person name="Hug L.A."/>
            <person name="Sharon I."/>
            <person name="Castelle C.J."/>
            <person name="Probst A.J."/>
            <person name="Thomas B.C."/>
            <person name="Singh A."/>
            <person name="Wilkins M.J."/>
            <person name="Karaoz U."/>
            <person name="Brodie E.L."/>
            <person name="Williams K.H."/>
            <person name="Hubbard S.S."/>
            <person name="Banfield J.F."/>
        </authorList>
    </citation>
    <scope>NUCLEOTIDE SEQUENCE [LARGE SCALE GENOMIC DNA]</scope>
</reference>
<organism evidence="8 9">
    <name type="scientific">Candidatus Zambryskibacteria bacterium RIFCSPLOWO2_12_FULL_39_16</name>
    <dbReference type="NCBI Taxonomy" id="1802775"/>
    <lineage>
        <taxon>Bacteria</taxon>
        <taxon>Candidatus Zambryskiibacteriota</taxon>
    </lineage>
</organism>
<comment type="domain">
    <text evidence="5">Consists of three domains, a large central CORE domain and two small peripheral domains, NMPbind and LID, which undergo movements during catalysis. The LID domain closes over the site of phosphoryl transfer upon ATP binding. Assembling and dissambling the active center during each catalytic cycle provides an effective means to prevent ATP hydrolysis.</text>
</comment>
<accession>A0A1G2URP4</accession>
<evidence type="ECO:0000256" key="2">
    <source>
        <dbReference type="ARBA" id="ARBA00022727"/>
    </source>
</evidence>
<feature type="binding site" evidence="5">
    <location>
        <position position="138"/>
    </location>
    <ligand>
        <name>ATP</name>
        <dbReference type="ChEBI" id="CHEBI:30616"/>
    </ligand>
</feature>
<dbReference type="Gene3D" id="3.40.50.300">
    <property type="entry name" value="P-loop containing nucleotide triphosphate hydrolases"/>
    <property type="match status" value="1"/>
</dbReference>
<dbReference type="UniPathway" id="UPA00588">
    <property type="reaction ID" value="UER00649"/>
</dbReference>
<dbReference type="EMBL" id="MHWS01000017">
    <property type="protein sequence ID" value="OHB12074.1"/>
    <property type="molecule type" value="Genomic_DNA"/>
</dbReference>
<comment type="pathway">
    <text evidence="5">Purine metabolism; AMP biosynthesis via salvage pathway; AMP from ADP: step 1/1.</text>
</comment>
<dbReference type="GO" id="GO:0044209">
    <property type="term" value="P:AMP salvage"/>
    <property type="evidence" value="ECO:0007669"/>
    <property type="project" value="UniProtKB-UniRule"/>
</dbReference>
<dbReference type="PANTHER" id="PTHR23359">
    <property type="entry name" value="NUCLEOTIDE KINASE"/>
    <property type="match status" value="1"/>
</dbReference>
<keyword evidence="5 7" id="KW-0067">ATP-binding</keyword>
<evidence type="ECO:0000256" key="4">
    <source>
        <dbReference type="ARBA" id="ARBA00022777"/>
    </source>
</evidence>
<keyword evidence="3 5" id="KW-0547">Nucleotide-binding</keyword>
<comment type="function">
    <text evidence="5">Catalyzes the reversible transfer of the terminal phosphate group between ATP and AMP. Plays an important role in cellular energy homeostasis and in adenine nucleotide metabolism.</text>
</comment>
<evidence type="ECO:0000256" key="1">
    <source>
        <dbReference type="ARBA" id="ARBA00022679"/>
    </source>
</evidence>
<gene>
    <name evidence="5" type="primary">adk</name>
    <name evidence="8" type="ORF">A3G46_02765</name>
</gene>
<feature type="binding site" evidence="5">
    <location>
        <position position="181"/>
    </location>
    <ligand>
        <name>ATP</name>
        <dbReference type="ChEBI" id="CHEBI:30616"/>
    </ligand>
</feature>
<keyword evidence="4 5" id="KW-0418">Kinase</keyword>
<feature type="binding site" evidence="5">
    <location>
        <position position="140"/>
    </location>
    <ligand>
        <name>AMP</name>
        <dbReference type="ChEBI" id="CHEBI:456215"/>
    </ligand>
</feature>
<evidence type="ECO:0000256" key="3">
    <source>
        <dbReference type="ARBA" id="ARBA00022741"/>
    </source>
</evidence>
<evidence type="ECO:0000313" key="9">
    <source>
        <dbReference type="Proteomes" id="UP000177276"/>
    </source>
</evidence>
<evidence type="ECO:0000313" key="8">
    <source>
        <dbReference type="EMBL" id="OHB12074.1"/>
    </source>
</evidence>
<proteinExistence type="inferred from homology"/>